<organism evidence="2 3">
    <name type="scientific">Pustulibacterium marinum</name>
    <dbReference type="NCBI Taxonomy" id="1224947"/>
    <lineage>
        <taxon>Bacteria</taxon>
        <taxon>Pseudomonadati</taxon>
        <taxon>Bacteroidota</taxon>
        <taxon>Flavobacteriia</taxon>
        <taxon>Flavobacteriales</taxon>
        <taxon>Flavobacteriaceae</taxon>
        <taxon>Pustulibacterium</taxon>
    </lineage>
</organism>
<evidence type="ECO:0008006" key="4">
    <source>
        <dbReference type="Google" id="ProtNLM"/>
    </source>
</evidence>
<dbReference type="InterPro" id="IPR022298">
    <property type="entry name" value="Conjug_transposon_TraN"/>
</dbReference>
<feature type="chain" id="PRO_5011791504" description="Bacteroides conjugative transposon TraN protein" evidence="1">
    <location>
        <begin position="23"/>
        <end position="266"/>
    </location>
</feature>
<reference evidence="2 3" key="1">
    <citation type="submission" date="2016-10" db="EMBL/GenBank/DDBJ databases">
        <authorList>
            <person name="de Groot N.N."/>
        </authorList>
    </citation>
    <scope>NUCLEOTIDE SEQUENCE [LARGE SCALE GENOMIC DNA]</scope>
    <source>
        <strain evidence="2 3">CGMCC 1.12333</strain>
    </source>
</reference>
<evidence type="ECO:0000313" key="3">
    <source>
        <dbReference type="Proteomes" id="UP000199138"/>
    </source>
</evidence>
<dbReference type="Pfam" id="PF13595">
    <property type="entry name" value="DUF4138"/>
    <property type="match status" value="1"/>
</dbReference>
<proteinExistence type="predicted"/>
<accession>A0A1I7IZX1</accession>
<evidence type="ECO:0000256" key="1">
    <source>
        <dbReference type="SAM" id="SignalP"/>
    </source>
</evidence>
<evidence type="ECO:0000313" key="2">
    <source>
        <dbReference type="EMBL" id="SFU78467.1"/>
    </source>
</evidence>
<gene>
    <name evidence="2" type="ORF">SAMN05216480_12712</name>
</gene>
<dbReference type="RefSeq" id="WP_177229169.1">
    <property type="nucleotide sequence ID" value="NZ_FPBK01000027.1"/>
</dbReference>
<sequence>MKNYIKILLGMIGMGSAIQVQATEKIDTLFVNAHQVVMLVFPEPIRQAVVGDAHFVFTYNKESGQYMGLVQGTEGVESNLFVITTSGMIYSYTLAYKAQLKQTYYKVLEPQHIGKERQPDVKVQTFENEVSKSELKKYDKACEHLLQYRHRKVKTKRRKKLRLRLEEWKYVGDQMYLVVSLKNKSDIDFKVGDVSVFVSRGRKGKKSSYQELELPVSYRYLEPETIVAGGESRWVLVLPKTVVGAHEELKVEVGELMGNRSLHLRL</sequence>
<feature type="signal peptide" evidence="1">
    <location>
        <begin position="1"/>
        <end position="22"/>
    </location>
</feature>
<keyword evidence="3" id="KW-1185">Reference proteome</keyword>
<dbReference type="AlphaFoldDB" id="A0A1I7IZX1"/>
<dbReference type="Proteomes" id="UP000199138">
    <property type="component" value="Unassembled WGS sequence"/>
</dbReference>
<dbReference type="EMBL" id="FPBK01000027">
    <property type="protein sequence ID" value="SFU78467.1"/>
    <property type="molecule type" value="Genomic_DNA"/>
</dbReference>
<keyword evidence="1" id="KW-0732">Signal</keyword>
<dbReference type="STRING" id="1224947.SAMN05216480_12712"/>
<name>A0A1I7IZX1_9FLAO</name>
<protein>
    <recommendedName>
        <fullName evidence="4">Bacteroides conjugative transposon TraN protein</fullName>
    </recommendedName>
</protein>